<proteinExistence type="predicted"/>
<protein>
    <submittedName>
        <fullName evidence="1">Uncharacterized protein</fullName>
    </submittedName>
</protein>
<dbReference type="EMBL" id="AP019840">
    <property type="protein sequence ID" value="BBM52726.1"/>
    <property type="molecule type" value="Genomic_DNA"/>
</dbReference>
<evidence type="ECO:0000313" key="2">
    <source>
        <dbReference type="Proteomes" id="UP000321378"/>
    </source>
</evidence>
<name>A0A510KM23_9FUSO</name>
<sequence length="841" mass="98660">MDRITKELDDLIIQYDFEDRNTDVACYNKIKMDYYLILTIAVTWDIKYLSMSEDKINTVITCLQRPETGKLIKILNAGLGLNKNIVDIFNLYKEGRNLRFGHTTFDKYEANNLNSECNHCYSELMKIGAIDDFCSEVVRKLYQEENDFFYIASMKQNGEMLVKQFGNKNGIMKISELQMKSRMINKQNDIREGDLFIMIDDTFIKVSPFITYSDKEQLFLMLMDIETSPLAFKMAYVYRTKYASDSVKYLDEFPKELISYFPKENRKIGKNGITLNRFSQYELFEQDYYPSIHESVQKQLDDFIVGNMAYGAVRGVGGVGKTSAVFMWMNRVLNNEDGILDRIRERFELKRIIFLSAKTKIYSRSINAENYSNFYDIKSDVSNYDEIVSCIYAAFHSQEKEGLPFEEKEEYIKNYSNQAHAILVIIDDYESLPTKSREKIQKLKDSLNPNLIKFLITTRFTSKESKDIIVEQLNEMECTEMTNYIFGDEKWNGEISATEMHNLTNGLPLLIWYAKAYYQIGQLSSKKLKFSGPAEGLGGYLYDNFVQCFEDEFTKNFLMMATRYYEIHNVLQISKKTAVFLSMKEPKEYKAENEEFYFQELSDLKLIRVNQSTNAIDYSPLMTYMDKASKKQEPQNQYQEDNLKVLEHLDEEKYKDIRAIIKSVEYLENETKSRILFRIVEFSHFDEDIKILALNRLFDLSSEKINLYKNNITDFQSNTELIKSMFEYLLECNEDLSENYEMIRDFIYSISVRFDNEDVKEHIVVKALSLINKVLEMTLNARESDTITNPELIKRASLLREMAEKFIRKIQLTNEVKNVIEQINVVIDDISVYCSIDSLSI</sequence>
<organism evidence="1 2">
    <name type="scientific">Leptotrichia trevisanii</name>
    <dbReference type="NCBI Taxonomy" id="109328"/>
    <lineage>
        <taxon>Bacteria</taxon>
        <taxon>Fusobacteriati</taxon>
        <taxon>Fusobacteriota</taxon>
        <taxon>Fusobacteriia</taxon>
        <taxon>Fusobacteriales</taxon>
        <taxon>Leptotrichiaceae</taxon>
        <taxon>Leptotrichia</taxon>
    </lineage>
</organism>
<dbReference type="RefSeq" id="WP_146997024.1">
    <property type="nucleotide sequence ID" value="NZ_AP019840.1"/>
</dbReference>
<dbReference type="Proteomes" id="UP000321378">
    <property type="component" value="Chromosome"/>
</dbReference>
<reference evidence="1 2" key="1">
    <citation type="submission" date="2019-07" db="EMBL/GenBank/DDBJ databases">
        <title>Complete Genome Sequence of Leptotrichia trevisanii Strain JMUB3935.</title>
        <authorList>
            <person name="Watanabe S."/>
            <person name="Cui L."/>
        </authorList>
    </citation>
    <scope>NUCLEOTIDE SEQUENCE [LARGE SCALE GENOMIC DNA]</scope>
    <source>
        <strain evidence="1 2">JMUB3935</strain>
    </source>
</reference>
<dbReference type="STRING" id="1122173.GCA_000482505_01119"/>
<gene>
    <name evidence="1" type="ORF">JMUB3935_1706</name>
</gene>
<dbReference type="InterPro" id="IPR027417">
    <property type="entry name" value="P-loop_NTPase"/>
</dbReference>
<dbReference type="AlphaFoldDB" id="A0A510KM23"/>
<dbReference type="Gene3D" id="3.40.50.300">
    <property type="entry name" value="P-loop containing nucleotide triphosphate hydrolases"/>
    <property type="match status" value="1"/>
</dbReference>
<accession>A0A510KM23</accession>
<dbReference type="SUPFAM" id="SSF52540">
    <property type="entry name" value="P-loop containing nucleoside triphosphate hydrolases"/>
    <property type="match status" value="1"/>
</dbReference>
<evidence type="ECO:0000313" key="1">
    <source>
        <dbReference type="EMBL" id="BBM52726.1"/>
    </source>
</evidence>